<feature type="domain" description="VTT" evidence="3">
    <location>
        <begin position="29"/>
        <end position="154"/>
    </location>
</feature>
<dbReference type="Pfam" id="PF09335">
    <property type="entry name" value="VTT_dom"/>
    <property type="match status" value="1"/>
</dbReference>
<dbReference type="RefSeq" id="WP_095266297.1">
    <property type="nucleotide sequence ID" value="NZ_NPBY01000048.1"/>
</dbReference>
<proteinExistence type="inferred from homology"/>
<name>A0A268EPL9_9BACL</name>
<reference evidence="4 5" key="1">
    <citation type="submission" date="2017-07" db="EMBL/GenBank/DDBJ databases">
        <title>Isolation and whole genome analysis of endospore-forming bacteria from heroin.</title>
        <authorList>
            <person name="Kalinowski J."/>
            <person name="Ahrens B."/>
            <person name="Al-Dilaimi A."/>
            <person name="Winkler A."/>
            <person name="Wibberg D."/>
            <person name="Schleenbecker U."/>
            <person name="Ruckert C."/>
            <person name="Wolfel R."/>
            <person name="Grass G."/>
        </authorList>
    </citation>
    <scope>NUCLEOTIDE SEQUENCE [LARGE SCALE GENOMIC DNA]</scope>
    <source>
        <strain evidence="4 5">7537-G1</strain>
    </source>
</reference>
<feature type="transmembrane region" description="Helical" evidence="2">
    <location>
        <begin position="131"/>
        <end position="152"/>
    </location>
</feature>
<evidence type="ECO:0000313" key="5">
    <source>
        <dbReference type="Proteomes" id="UP000215596"/>
    </source>
</evidence>
<dbReference type="AlphaFoldDB" id="A0A268EPL9"/>
<feature type="transmembrane region" description="Helical" evidence="2">
    <location>
        <begin position="172"/>
        <end position="192"/>
    </location>
</feature>
<feature type="transmembrane region" description="Helical" evidence="2">
    <location>
        <begin position="12"/>
        <end position="29"/>
    </location>
</feature>
<evidence type="ECO:0000313" key="4">
    <source>
        <dbReference type="EMBL" id="PAD75046.1"/>
    </source>
</evidence>
<comment type="similarity">
    <text evidence="1">Belongs to the DedA family.</text>
</comment>
<gene>
    <name evidence="4" type="ORF">CHH67_16460</name>
</gene>
<comment type="caution">
    <text evidence="4">The sequence shown here is derived from an EMBL/GenBank/DDBJ whole genome shotgun (WGS) entry which is preliminary data.</text>
</comment>
<evidence type="ECO:0000256" key="2">
    <source>
        <dbReference type="SAM" id="Phobius"/>
    </source>
</evidence>
<dbReference type="PANTHER" id="PTHR42709:SF9">
    <property type="entry name" value="ALKALINE PHOSPHATASE LIKE PROTEIN"/>
    <property type="match status" value="1"/>
</dbReference>
<organism evidence="4 5">
    <name type="scientific">Paenibacillus campinasensis</name>
    <dbReference type="NCBI Taxonomy" id="66347"/>
    <lineage>
        <taxon>Bacteria</taxon>
        <taxon>Bacillati</taxon>
        <taxon>Bacillota</taxon>
        <taxon>Bacilli</taxon>
        <taxon>Bacillales</taxon>
        <taxon>Paenibacillaceae</taxon>
        <taxon>Paenibacillus</taxon>
    </lineage>
</organism>
<sequence>MDTLLMFIEQFGHYALFLVLCLGVVGLPVPNEVVAMTGGALAASGLLATAPSFFMIYLGVCSGATVGYTLSRYTAGRLLERYADRQAIGRFLRLSERLTRQYGNYAICISAFLPILRNVTPYAVGMKGMKYIRFALFSYAASLIWTTLYFSIGRFLGDQVVAHISTFISQCGYFAFGILAVLFVIALVVMLFRRRGRKKSSQPNFHIDG</sequence>
<keyword evidence="2" id="KW-0812">Transmembrane</keyword>
<dbReference type="EMBL" id="NPBY01000048">
    <property type="protein sequence ID" value="PAD75046.1"/>
    <property type="molecule type" value="Genomic_DNA"/>
</dbReference>
<dbReference type="GO" id="GO:0005886">
    <property type="term" value="C:plasma membrane"/>
    <property type="evidence" value="ECO:0007669"/>
    <property type="project" value="TreeGrafter"/>
</dbReference>
<accession>A0A268EPL9</accession>
<dbReference type="Proteomes" id="UP000215596">
    <property type="component" value="Unassembled WGS sequence"/>
</dbReference>
<evidence type="ECO:0000256" key="1">
    <source>
        <dbReference type="ARBA" id="ARBA00010792"/>
    </source>
</evidence>
<dbReference type="InterPro" id="IPR051311">
    <property type="entry name" value="DedA_domain"/>
</dbReference>
<feature type="transmembrane region" description="Helical" evidence="2">
    <location>
        <begin position="41"/>
        <end position="60"/>
    </location>
</feature>
<keyword evidence="2" id="KW-1133">Transmembrane helix</keyword>
<dbReference type="OrthoDB" id="9782291at2"/>
<evidence type="ECO:0000259" key="3">
    <source>
        <dbReference type="Pfam" id="PF09335"/>
    </source>
</evidence>
<keyword evidence="2" id="KW-0472">Membrane</keyword>
<dbReference type="PANTHER" id="PTHR42709">
    <property type="entry name" value="ALKALINE PHOSPHATASE LIKE PROTEIN"/>
    <property type="match status" value="1"/>
</dbReference>
<dbReference type="InterPro" id="IPR032816">
    <property type="entry name" value="VTT_dom"/>
</dbReference>
<protein>
    <submittedName>
        <fullName evidence="4">DedA family protein</fullName>
    </submittedName>
</protein>